<protein>
    <submittedName>
        <fullName evidence="1">Uncharacterized protein</fullName>
    </submittedName>
</protein>
<dbReference type="EMBL" id="LAZR01059507">
    <property type="protein sequence ID" value="KKK67649.1"/>
    <property type="molecule type" value="Genomic_DNA"/>
</dbReference>
<organism evidence="1">
    <name type="scientific">marine sediment metagenome</name>
    <dbReference type="NCBI Taxonomy" id="412755"/>
    <lineage>
        <taxon>unclassified sequences</taxon>
        <taxon>metagenomes</taxon>
        <taxon>ecological metagenomes</taxon>
    </lineage>
</organism>
<evidence type="ECO:0000313" key="1">
    <source>
        <dbReference type="EMBL" id="KKK67649.1"/>
    </source>
</evidence>
<comment type="caution">
    <text evidence="1">The sequence shown here is derived from an EMBL/GenBank/DDBJ whole genome shotgun (WGS) entry which is preliminary data.</text>
</comment>
<sequence length="76" mass="9069">MTDEQKHWLKETLKTISNHCQIAQMLIDLDKQDLLPTVLEEIYEDAQGVIDEHCVKRYTVEMRINDSLPSADYRYW</sequence>
<dbReference type="AlphaFoldDB" id="A0A0F8ZML9"/>
<name>A0A0F8ZML9_9ZZZZ</name>
<reference evidence="1" key="1">
    <citation type="journal article" date="2015" name="Nature">
        <title>Complex archaea that bridge the gap between prokaryotes and eukaryotes.</title>
        <authorList>
            <person name="Spang A."/>
            <person name="Saw J.H."/>
            <person name="Jorgensen S.L."/>
            <person name="Zaremba-Niedzwiedzka K."/>
            <person name="Martijn J."/>
            <person name="Lind A.E."/>
            <person name="van Eijk R."/>
            <person name="Schleper C."/>
            <person name="Guy L."/>
            <person name="Ettema T.J."/>
        </authorList>
    </citation>
    <scope>NUCLEOTIDE SEQUENCE</scope>
</reference>
<proteinExistence type="predicted"/>
<accession>A0A0F8ZML9</accession>
<gene>
    <name evidence="1" type="ORF">LCGC14_2951950</name>
</gene>